<sequence>MSKYRAMSGSIISINGVKETLASQGLLVDGGGDRKGMEGNVVGMEGIEGMVGREVAGSGGSDTFGMAGMVGSEGIWVAGRGGNVGFGKVGAVGIVGIAVNGGSEGLGRDGIGSLTLALYLKQPKMGSHHKNLRADSTSYDLRIVPLGK</sequence>
<comment type="caution">
    <text evidence="1">The sequence shown here is derived from an EMBL/GenBank/DDBJ whole genome shotgun (WGS) entry which is preliminary data.</text>
</comment>
<name>A0ABC8TIA1_9AQUA</name>
<organism evidence="1 2">
    <name type="scientific">Ilex paraguariensis</name>
    <name type="common">yerba mate</name>
    <dbReference type="NCBI Taxonomy" id="185542"/>
    <lineage>
        <taxon>Eukaryota</taxon>
        <taxon>Viridiplantae</taxon>
        <taxon>Streptophyta</taxon>
        <taxon>Embryophyta</taxon>
        <taxon>Tracheophyta</taxon>
        <taxon>Spermatophyta</taxon>
        <taxon>Magnoliopsida</taxon>
        <taxon>eudicotyledons</taxon>
        <taxon>Gunneridae</taxon>
        <taxon>Pentapetalae</taxon>
        <taxon>asterids</taxon>
        <taxon>campanulids</taxon>
        <taxon>Aquifoliales</taxon>
        <taxon>Aquifoliaceae</taxon>
        <taxon>Ilex</taxon>
    </lineage>
</organism>
<reference evidence="1 2" key="1">
    <citation type="submission" date="2024-02" db="EMBL/GenBank/DDBJ databases">
        <authorList>
            <person name="Vignale AGUSTIN F."/>
            <person name="Sosa J E."/>
            <person name="Modenutti C."/>
        </authorList>
    </citation>
    <scope>NUCLEOTIDE SEQUENCE [LARGE SCALE GENOMIC DNA]</scope>
</reference>
<evidence type="ECO:0000313" key="1">
    <source>
        <dbReference type="EMBL" id="CAK9169175.1"/>
    </source>
</evidence>
<protein>
    <submittedName>
        <fullName evidence="1">Uncharacterized protein</fullName>
    </submittedName>
</protein>
<accession>A0ABC8TIA1</accession>
<dbReference type="Proteomes" id="UP001642360">
    <property type="component" value="Unassembled WGS sequence"/>
</dbReference>
<dbReference type="AlphaFoldDB" id="A0ABC8TIA1"/>
<gene>
    <name evidence="1" type="ORF">ILEXP_LOCUS38621</name>
</gene>
<evidence type="ECO:0000313" key="2">
    <source>
        <dbReference type="Proteomes" id="UP001642360"/>
    </source>
</evidence>
<keyword evidence="2" id="KW-1185">Reference proteome</keyword>
<dbReference type="EMBL" id="CAUOFW020005258">
    <property type="protein sequence ID" value="CAK9169175.1"/>
    <property type="molecule type" value="Genomic_DNA"/>
</dbReference>
<proteinExistence type="predicted"/>